<evidence type="ECO:0008006" key="3">
    <source>
        <dbReference type="Google" id="ProtNLM"/>
    </source>
</evidence>
<keyword evidence="2" id="KW-1185">Reference proteome</keyword>
<dbReference type="STRING" id="471853.Bcav_1984"/>
<reference evidence="1 2" key="1">
    <citation type="journal article" date="2009" name="Stand. Genomic Sci.">
        <title>Complete genome sequence of Beutenbergia cavernae type strain (HKI 0122).</title>
        <authorList>
            <person name="Land M."/>
            <person name="Pukall R."/>
            <person name="Abt B."/>
            <person name="Goker M."/>
            <person name="Rohde M."/>
            <person name="Glavina Del Rio T."/>
            <person name="Tice H."/>
            <person name="Copeland A."/>
            <person name="Cheng J.F."/>
            <person name="Lucas S."/>
            <person name="Chen F."/>
            <person name="Nolan M."/>
            <person name="Bruce D."/>
            <person name="Goodwin L."/>
            <person name="Pitluck S."/>
            <person name="Ivanova N."/>
            <person name="Mavromatis K."/>
            <person name="Ovchinnikova G."/>
            <person name="Pati A."/>
            <person name="Chen A."/>
            <person name="Palaniappan K."/>
            <person name="Hauser L."/>
            <person name="Chang Y.J."/>
            <person name="Jefferies C.C."/>
            <person name="Saunders E."/>
            <person name="Brettin T."/>
            <person name="Detter J.C."/>
            <person name="Han C."/>
            <person name="Chain P."/>
            <person name="Bristow J."/>
            <person name="Eisen J.A."/>
            <person name="Markowitz V."/>
            <person name="Hugenholtz P."/>
            <person name="Kyrpides N.C."/>
            <person name="Klenk H.P."/>
            <person name="Lapidus A."/>
        </authorList>
    </citation>
    <scope>NUCLEOTIDE SEQUENCE [LARGE SCALE GENOMIC DNA]</scope>
    <source>
        <strain evidence="2">ATCC BAA-8 / DSM 12333 / NBRC 16432</strain>
    </source>
</reference>
<gene>
    <name evidence="1" type="ordered locus">Bcav_1984</name>
</gene>
<dbReference type="KEGG" id="bcv:Bcav_1984"/>
<protein>
    <recommendedName>
        <fullName evidence="3">NUDIX hydrolase</fullName>
    </recommendedName>
</protein>
<dbReference type="HOGENOM" id="CLU_098191_0_0_11"/>
<dbReference type="RefSeq" id="WP_015882479.1">
    <property type="nucleotide sequence ID" value="NC_012669.1"/>
</dbReference>
<dbReference type="Proteomes" id="UP000007962">
    <property type="component" value="Chromosome"/>
</dbReference>
<dbReference type="eggNOG" id="COG1704">
    <property type="taxonomic scope" value="Bacteria"/>
</dbReference>
<evidence type="ECO:0000313" key="1">
    <source>
        <dbReference type="EMBL" id="ACQ80239.1"/>
    </source>
</evidence>
<dbReference type="Gene3D" id="1.20.1440.20">
    <property type="entry name" value="LemA-like domain"/>
    <property type="match status" value="1"/>
</dbReference>
<dbReference type="AlphaFoldDB" id="C5C5P8"/>
<accession>C5C5P8</accession>
<dbReference type="OrthoDB" id="3214694at2"/>
<organism evidence="1 2">
    <name type="scientific">Beutenbergia cavernae (strain ATCC BAA-8 / DSM 12333 / CCUG 43141 / JCM 11478 / NBRC 16432 / NCIMB 13614 / HKI 0122)</name>
    <dbReference type="NCBI Taxonomy" id="471853"/>
    <lineage>
        <taxon>Bacteria</taxon>
        <taxon>Bacillati</taxon>
        <taxon>Actinomycetota</taxon>
        <taxon>Actinomycetes</taxon>
        <taxon>Micrococcales</taxon>
        <taxon>Beutenbergiaceae</taxon>
        <taxon>Beutenbergia</taxon>
    </lineage>
</organism>
<name>C5C5P8_BEUC1</name>
<sequence length="181" mass="19391">MTTEVMIAIAVGLVLVLVWVAIGAANRLDRLHQKVARTGATLDAQLLRRAAAAAELAATGRLDPASSLVVAEAAARALEVGQSDDDDPLTPERGLAESELSRALRQALGVTGPAQDGTSAPDDATSTLEQCWHRSQLARRFYNDAVAQARRMRVQVVVRALHLAGRARMPVTFEMDDATER</sequence>
<dbReference type="EMBL" id="CP001618">
    <property type="protein sequence ID" value="ACQ80239.1"/>
    <property type="molecule type" value="Genomic_DNA"/>
</dbReference>
<evidence type="ECO:0000313" key="2">
    <source>
        <dbReference type="Proteomes" id="UP000007962"/>
    </source>
</evidence>
<proteinExistence type="predicted"/>
<dbReference type="InterPro" id="IPR023353">
    <property type="entry name" value="LemA-like_dom_sf"/>
</dbReference>